<evidence type="ECO:0000313" key="1">
    <source>
        <dbReference type="EMBL" id="EGJ29702.1"/>
    </source>
</evidence>
<sequence length="34" mass="3635">MLKKEANGVILPGVSYSHLVKALVIPGKTRKLSS</sequence>
<organism evidence="1 2">
    <name type="scientific">Moorena producens 3L</name>
    <dbReference type="NCBI Taxonomy" id="489825"/>
    <lineage>
        <taxon>Bacteria</taxon>
        <taxon>Bacillati</taxon>
        <taxon>Cyanobacteriota</taxon>
        <taxon>Cyanophyceae</taxon>
        <taxon>Coleofasciculales</taxon>
        <taxon>Coleofasciculaceae</taxon>
        <taxon>Moorena</taxon>
    </lineage>
</organism>
<name>F4Y0B2_9CYAN</name>
<gene>
    <name evidence="1" type="ORF">LYNGBM3L_61010</name>
</gene>
<accession>F4Y0B2</accession>
<reference evidence="2" key="1">
    <citation type="journal article" date="2011" name="Proc. Natl. Acad. Sci. U.S.A.">
        <title>Genomic insights into the physiology and ecology of the marine filamentous cyanobacterium Lyngbya majuscula.</title>
        <authorList>
            <person name="Jones A.C."/>
            <person name="Monroe E.A."/>
            <person name="Podell S."/>
            <person name="Hess W.R."/>
            <person name="Klages S."/>
            <person name="Esquenazi E."/>
            <person name="Niessen S."/>
            <person name="Hoover H."/>
            <person name="Rothmann M."/>
            <person name="Lasken R.S."/>
            <person name="Yates J.R.III."/>
            <person name="Reinhardt R."/>
            <person name="Kube M."/>
            <person name="Burkart M.D."/>
            <person name="Allen E.E."/>
            <person name="Dorrestein P.C."/>
            <person name="Gerwick W.H."/>
            <person name="Gerwick L."/>
        </authorList>
    </citation>
    <scope>NUCLEOTIDE SEQUENCE [LARGE SCALE GENOMIC DNA]</scope>
    <source>
        <strain evidence="2">3L</strain>
    </source>
</reference>
<dbReference type="AlphaFoldDB" id="F4Y0B2"/>
<proteinExistence type="predicted"/>
<protein>
    <submittedName>
        <fullName evidence="1">Uncharacterized protein</fullName>
    </submittedName>
</protein>
<dbReference type="Proteomes" id="UP000003959">
    <property type="component" value="Unassembled WGS sequence"/>
</dbReference>
<dbReference type="EMBL" id="GL890967">
    <property type="protein sequence ID" value="EGJ29702.1"/>
    <property type="molecule type" value="Genomic_DNA"/>
</dbReference>
<keyword evidence="2" id="KW-1185">Reference proteome</keyword>
<evidence type="ECO:0000313" key="2">
    <source>
        <dbReference type="Proteomes" id="UP000003959"/>
    </source>
</evidence>
<dbReference type="HOGENOM" id="CLU_3374671_0_0_3"/>